<gene>
    <name evidence="2" type="primary">ksi_1</name>
    <name evidence="2" type="ORF">SIN8267_01288</name>
</gene>
<reference evidence="2" key="1">
    <citation type="submission" date="2021-12" db="EMBL/GenBank/DDBJ databases">
        <authorList>
            <person name="Rodrigo-Torres L."/>
            <person name="Arahal R. D."/>
            <person name="Lucena T."/>
        </authorList>
    </citation>
    <scope>NUCLEOTIDE SEQUENCE</scope>
    <source>
        <strain evidence="2">CECT 8267</strain>
    </source>
</reference>
<dbReference type="Proteomes" id="UP000838100">
    <property type="component" value="Unassembled WGS sequence"/>
</dbReference>
<dbReference type="SUPFAM" id="SSF54427">
    <property type="entry name" value="NTF2-like"/>
    <property type="match status" value="1"/>
</dbReference>
<dbReference type="EC" id="5.3.3.1" evidence="2"/>
<comment type="caution">
    <text evidence="2">The sequence shown here is derived from an EMBL/GenBank/DDBJ whole genome shotgun (WGS) entry which is preliminary data.</text>
</comment>
<dbReference type="RefSeq" id="WP_237443844.1">
    <property type="nucleotide sequence ID" value="NZ_CAKLPX010000001.1"/>
</dbReference>
<sequence>MSKLNDQHIADTLQAYVEAVSGDDVEKILELFTADAVVEDPIGTGAHQGTEALRAFYQIAIDSVELMELEGNARIRDKWGAAAMLAHPKGVDLVIETLDVMEFNDDGLISQMTAYWGDRNMVAK</sequence>
<protein>
    <submittedName>
        <fullName evidence="2">Steroid Delta-isomerase</fullName>
        <ecNumber evidence="2">5.3.3.1</ecNumber>
    </submittedName>
</protein>
<dbReference type="Pfam" id="PF12680">
    <property type="entry name" value="SnoaL_2"/>
    <property type="match status" value="1"/>
</dbReference>
<dbReference type="EMBL" id="CAKLPX010000001">
    <property type="protein sequence ID" value="CAH0991186.1"/>
    <property type="molecule type" value="Genomic_DNA"/>
</dbReference>
<name>A0ABN8EFY5_9GAMM</name>
<organism evidence="2 3">
    <name type="scientific">Sinobacterium norvegicum</name>
    <dbReference type="NCBI Taxonomy" id="1641715"/>
    <lineage>
        <taxon>Bacteria</taxon>
        <taxon>Pseudomonadati</taxon>
        <taxon>Pseudomonadota</taxon>
        <taxon>Gammaproteobacteria</taxon>
        <taxon>Cellvibrionales</taxon>
        <taxon>Spongiibacteraceae</taxon>
        <taxon>Sinobacterium</taxon>
    </lineage>
</organism>
<evidence type="ECO:0000313" key="3">
    <source>
        <dbReference type="Proteomes" id="UP000838100"/>
    </source>
</evidence>
<accession>A0ABN8EFY5</accession>
<dbReference type="Gene3D" id="3.10.450.50">
    <property type="match status" value="1"/>
</dbReference>
<keyword evidence="2" id="KW-0413">Isomerase</keyword>
<proteinExistence type="predicted"/>
<dbReference type="InterPro" id="IPR037401">
    <property type="entry name" value="SnoaL-like"/>
</dbReference>
<dbReference type="InterPro" id="IPR032710">
    <property type="entry name" value="NTF2-like_dom_sf"/>
</dbReference>
<evidence type="ECO:0000313" key="2">
    <source>
        <dbReference type="EMBL" id="CAH0991186.1"/>
    </source>
</evidence>
<feature type="domain" description="SnoaL-like" evidence="1">
    <location>
        <begin position="14"/>
        <end position="111"/>
    </location>
</feature>
<evidence type="ECO:0000259" key="1">
    <source>
        <dbReference type="Pfam" id="PF12680"/>
    </source>
</evidence>
<dbReference type="GO" id="GO:0004769">
    <property type="term" value="F:steroid Delta-isomerase activity"/>
    <property type="evidence" value="ECO:0007669"/>
    <property type="project" value="UniProtKB-EC"/>
</dbReference>
<keyword evidence="3" id="KW-1185">Reference proteome</keyword>